<gene>
    <name evidence="8" type="primary">sctT</name>
    <name evidence="8" type="ORF">IAB19_08070</name>
</gene>
<dbReference type="Proteomes" id="UP000823631">
    <property type="component" value="Unassembled WGS sequence"/>
</dbReference>
<evidence type="ECO:0000256" key="5">
    <source>
        <dbReference type="ARBA" id="ARBA00022989"/>
    </source>
</evidence>
<keyword evidence="3 7" id="KW-1003">Cell membrane</keyword>
<evidence type="ECO:0000256" key="7">
    <source>
        <dbReference type="RuleBase" id="RU362072"/>
    </source>
</evidence>
<evidence type="ECO:0000313" key="9">
    <source>
        <dbReference type="Proteomes" id="UP000823631"/>
    </source>
</evidence>
<dbReference type="InterPro" id="IPR002010">
    <property type="entry name" value="T3SS_IM_R"/>
</dbReference>
<feature type="transmembrane region" description="Helical" evidence="7">
    <location>
        <begin position="133"/>
        <end position="155"/>
    </location>
</feature>
<evidence type="ECO:0000256" key="2">
    <source>
        <dbReference type="ARBA" id="ARBA00009772"/>
    </source>
</evidence>
<dbReference type="AlphaFoldDB" id="A0A9D9GT89"/>
<feature type="transmembrane region" description="Helical" evidence="7">
    <location>
        <begin position="89"/>
        <end position="113"/>
    </location>
</feature>
<keyword evidence="4 7" id="KW-0812">Transmembrane</keyword>
<keyword evidence="6 7" id="KW-0472">Membrane</keyword>
<name>A0A9D9GT89_9GAMM</name>
<feature type="transmembrane region" description="Helical" evidence="7">
    <location>
        <begin position="193"/>
        <end position="218"/>
    </location>
</feature>
<dbReference type="EMBL" id="JADINH010000169">
    <property type="protein sequence ID" value="MBO8416318.1"/>
    <property type="molecule type" value="Genomic_DNA"/>
</dbReference>
<protein>
    <submittedName>
        <fullName evidence="8">Type III secretion system export apparatus subunit SctT</fullName>
    </submittedName>
</protein>
<reference evidence="8" key="1">
    <citation type="submission" date="2020-10" db="EMBL/GenBank/DDBJ databases">
        <authorList>
            <person name="Gilroy R."/>
        </authorList>
    </citation>
    <scope>NUCLEOTIDE SEQUENCE</scope>
    <source>
        <strain evidence="8">17213</strain>
    </source>
</reference>
<reference evidence="8" key="2">
    <citation type="journal article" date="2021" name="PeerJ">
        <title>Extensive microbial diversity within the chicken gut microbiome revealed by metagenomics and culture.</title>
        <authorList>
            <person name="Gilroy R."/>
            <person name="Ravi A."/>
            <person name="Getino M."/>
            <person name="Pursley I."/>
            <person name="Horton D.L."/>
            <person name="Alikhan N.F."/>
            <person name="Baker D."/>
            <person name="Gharbi K."/>
            <person name="Hall N."/>
            <person name="Watson M."/>
            <person name="Adriaenssens E.M."/>
            <person name="Foster-Nyarko E."/>
            <person name="Jarju S."/>
            <person name="Secka A."/>
            <person name="Antonio M."/>
            <person name="Oren A."/>
            <person name="Chaudhuri R.R."/>
            <person name="La Ragione R."/>
            <person name="Hildebrand F."/>
            <person name="Pallen M.J."/>
        </authorList>
    </citation>
    <scope>NUCLEOTIDE SEQUENCE</scope>
    <source>
        <strain evidence="8">17213</strain>
    </source>
</reference>
<evidence type="ECO:0000256" key="1">
    <source>
        <dbReference type="ARBA" id="ARBA00004651"/>
    </source>
</evidence>
<comment type="similarity">
    <text evidence="2 7">Belongs to the FliR/MopE/SpaR family.</text>
</comment>
<dbReference type="Pfam" id="PF01311">
    <property type="entry name" value="Bac_export_1"/>
    <property type="match status" value="1"/>
</dbReference>
<dbReference type="PANTHER" id="PTHR30065">
    <property type="entry name" value="FLAGELLAR BIOSYNTHETIC PROTEIN FLIR"/>
    <property type="match status" value="1"/>
</dbReference>
<dbReference type="PANTHER" id="PTHR30065:SF1">
    <property type="entry name" value="SURFACE PRESENTATION OF ANTIGENS PROTEIN SPAR"/>
    <property type="match status" value="1"/>
</dbReference>
<feature type="transmembrane region" description="Helical" evidence="7">
    <location>
        <begin position="167"/>
        <end position="187"/>
    </location>
</feature>
<accession>A0A9D9GT89</accession>
<dbReference type="GO" id="GO:0005886">
    <property type="term" value="C:plasma membrane"/>
    <property type="evidence" value="ECO:0007669"/>
    <property type="project" value="UniProtKB-SubCell"/>
</dbReference>
<evidence type="ECO:0000313" key="8">
    <source>
        <dbReference type="EMBL" id="MBO8416318.1"/>
    </source>
</evidence>
<evidence type="ECO:0000256" key="6">
    <source>
        <dbReference type="ARBA" id="ARBA00023136"/>
    </source>
</evidence>
<evidence type="ECO:0000256" key="3">
    <source>
        <dbReference type="ARBA" id="ARBA00022475"/>
    </source>
</evidence>
<dbReference type="InterPro" id="IPR006304">
    <property type="entry name" value="T3SS_SpaR/YscT"/>
</dbReference>
<dbReference type="NCBIfam" id="TIGR01401">
    <property type="entry name" value="fliR_like_III"/>
    <property type="match status" value="1"/>
</dbReference>
<feature type="transmembrane region" description="Helical" evidence="7">
    <location>
        <begin position="225"/>
        <end position="247"/>
    </location>
</feature>
<keyword evidence="5 7" id="KW-1133">Transmembrane helix</keyword>
<comment type="caution">
    <text evidence="8">The sequence shown here is derived from an EMBL/GenBank/DDBJ whole genome shotgun (WGS) entry which is preliminary data.</text>
</comment>
<comment type="subcellular location">
    <subcellularLocation>
        <location evidence="1 7">Cell membrane</location>
        <topology evidence="1 7">Multi-pass membrane protein</topology>
    </subcellularLocation>
</comment>
<sequence>MDAFAAFFASPEVIQHVSAFVLGSVRILTFLSFAVFMAPQLTAAVKMPLLLAFYIPLHPFLLQQLQGLQLSFELMGDVLQLTLLIGKECLIGFVLGYVSSCIFYAVMSAGIIIDNQRGASQAQSPDPFGGAESSPLGTALLLAMVTLFFSSGAFMNFLAIFYSTYTLWPPAALLPGLLYSNLSIFAIENLDYLMLHALLLCAPFVLVALMCDVALGLINRFAPQLNVFILSMPIKSGACAFLILFYLGPFLSHLQTLFLELSERFEFLQHLLGGA</sequence>
<evidence type="ECO:0000256" key="4">
    <source>
        <dbReference type="ARBA" id="ARBA00022692"/>
    </source>
</evidence>
<proteinExistence type="inferred from homology"/>
<dbReference type="PRINTS" id="PR00953">
    <property type="entry name" value="TYPE3IMRPROT"/>
</dbReference>
<dbReference type="GO" id="GO:0006605">
    <property type="term" value="P:protein targeting"/>
    <property type="evidence" value="ECO:0007669"/>
    <property type="project" value="UniProtKB-UniRule"/>
</dbReference>
<organism evidence="8 9">
    <name type="scientific">Candidatus Avisuccinivibrio stercorigallinarum</name>
    <dbReference type="NCBI Taxonomy" id="2840704"/>
    <lineage>
        <taxon>Bacteria</taxon>
        <taxon>Pseudomonadati</taxon>
        <taxon>Pseudomonadota</taxon>
        <taxon>Gammaproteobacteria</taxon>
        <taxon>Aeromonadales</taxon>
        <taxon>Succinivibrionaceae</taxon>
        <taxon>Succinivibrionaceae incertae sedis</taxon>
        <taxon>Candidatus Avisuccinivibrio</taxon>
    </lineage>
</organism>